<dbReference type="Gene3D" id="3.40.50.300">
    <property type="entry name" value="P-loop containing nucleotide triphosphate hydrolases"/>
    <property type="match status" value="2"/>
</dbReference>
<dbReference type="SUPFAM" id="SSF52540">
    <property type="entry name" value="P-loop containing nucleoside triphosphate hydrolases"/>
    <property type="match status" value="1"/>
</dbReference>
<dbReference type="InterPro" id="IPR027417">
    <property type="entry name" value="P-loop_NTPase"/>
</dbReference>
<dbReference type="Pfam" id="PF02463">
    <property type="entry name" value="SMC_N"/>
    <property type="match status" value="1"/>
</dbReference>
<dbReference type="CDD" id="cd03241">
    <property type="entry name" value="ABC_RecN"/>
    <property type="match status" value="1"/>
</dbReference>
<dbReference type="PANTHER" id="PTHR11059">
    <property type="entry name" value="DNA REPAIR PROTEIN RECN"/>
    <property type="match status" value="1"/>
</dbReference>
<reference evidence="12" key="1">
    <citation type="submission" date="2023-11" db="EMBL/GenBank/DDBJ databases">
        <title>Scrofimicrobium hongkongense sp. nov., isolated from a patient with peritonitis.</title>
        <authorList>
            <person name="Lao H.Y."/>
            <person name="Wong A.Y.P."/>
            <person name="Ng T.L."/>
            <person name="Wong R.Y.L."/>
            <person name="Yau M.C.Y."/>
            <person name="Lam J.Y.W."/>
            <person name="Siu G.K.H."/>
        </authorList>
    </citation>
    <scope>NUCLEOTIDE SEQUENCE</scope>
    <source>
        <strain evidence="12">R131</strain>
    </source>
</reference>
<comment type="function">
    <text evidence="1 9">May be involved in recombinational repair of damaged DNA.</text>
</comment>
<gene>
    <name evidence="12" type="primary">recN</name>
    <name evidence="12" type="ORF">SAC06_04710</name>
</gene>
<evidence type="ECO:0000256" key="9">
    <source>
        <dbReference type="PIRNR" id="PIRNR003128"/>
    </source>
</evidence>
<dbReference type="AlphaFoldDB" id="A0AAU7V984"/>
<evidence type="ECO:0000313" key="12">
    <source>
        <dbReference type="EMBL" id="XBW08858.1"/>
    </source>
</evidence>
<name>A0AAU7V984_9ACTO</name>
<keyword evidence="5 9" id="KW-0227">DNA damage</keyword>
<feature type="compositionally biased region" description="Basic and acidic residues" evidence="10">
    <location>
        <begin position="532"/>
        <end position="559"/>
    </location>
</feature>
<dbReference type="InterPro" id="IPR004604">
    <property type="entry name" value="DNA_recomb/repair_RecN"/>
</dbReference>
<evidence type="ECO:0000256" key="1">
    <source>
        <dbReference type="ARBA" id="ARBA00003618"/>
    </source>
</evidence>
<dbReference type="InterPro" id="IPR003395">
    <property type="entry name" value="RecF/RecN/SMC_N"/>
</dbReference>
<sequence>MIEELRIKGLGVIDEAHLELAPGFTVITGETGAGKTMVLTSLRLLLGEKGDGALVRTGHPQIEIDAIIQPTATVAKHLAELGFESEELILSRTVPANGRSRAAAQGRPVPLRTLEELVSPLLTIHGQADQWRVRRSQVQRALLDTYAGEQHQQLLARYREQWAAVTTLKRTLDELHRDHDQQQIEINYLREVITTLTQLAPQVGEEEELPALIERYSHVADLAQTVGDAVQTLQGEDNLVGVLDLLGQCAAELRSAAGLDSALTSYSDRLAQVEGEVADIAADLWQYVDQLSEDPDELASLQQRRADLEALMKGRATTVAELLDWQVEAEARLAELTGSGADPEQVAQQLAAAQSQLRELGDQLHRSRHQAGLRLAKIVNRELHELAMPQAQFRVQVQAEEPQAHGSDDVQMELRARPDAPFRPLGDGASGGELSRVMLALEVALGEQAEPGTYIFDEVDQGIGGHTATEVGRRLAQLGQTQQVVAVTHLPQVAACADRHYVLRRHGQQTSVEEAVGEDRVEEIVRMLGGKADSDPVRRHAAELLADKPWQDRERKKEG</sequence>
<feature type="region of interest" description="Disordered" evidence="10">
    <location>
        <begin position="530"/>
        <end position="559"/>
    </location>
</feature>
<evidence type="ECO:0000256" key="2">
    <source>
        <dbReference type="ARBA" id="ARBA00009441"/>
    </source>
</evidence>
<evidence type="ECO:0000256" key="5">
    <source>
        <dbReference type="ARBA" id="ARBA00022763"/>
    </source>
</evidence>
<dbReference type="NCBIfam" id="TIGR00634">
    <property type="entry name" value="recN"/>
    <property type="match status" value="1"/>
</dbReference>
<evidence type="ECO:0000256" key="6">
    <source>
        <dbReference type="ARBA" id="ARBA00022840"/>
    </source>
</evidence>
<dbReference type="KEGG" id="sapp:SAC06_04710"/>
<evidence type="ECO:0000259" key="11">
    <source>
        <dbReference type="Pfam" id="PF02463"/>
    </source>
</evidence>
<proteinExistence type="inferred from homology"/>
<keyword evidence="7 9" id="KW-0234">DNA repair</keyword>
<evidence type="ECO:0000256" key="4">
    <source>
        <dbReference type="ARBA" id="ARBA00022741"/>
    </source>
</evidence>
<organism evidence="12">
    <name type="scientific">Scrofimicrobium appendicitidis</name>
    <dbReference type="NCBI Taxonomy" id="3079930"/>
    <lineage>
        <taxon>Bacteria</taxon>
        <taxon>Bacillati</taxon>
        <taxon>Actinomycetota</taxon>
        <taxon>Actinomycetes</taxon>
        <taxon>Actinomycetales</taxon>
        <taxon>Actinomycetaceae</taxon>
        <taxon>Scrofimicrobium</taxon>
    </lineage>
</organism>
<evidence type="ECO:0000256" key="10">
    <source>
        <dbReference type="SAM" id="MobiDB-lite"/>
    </source>
</evidence>
<dbReference type="EMBL" id="CP138335">
    <property type="protein sequence ID" value="XBW08858.1"/>
    <property type="molecule type" value="Genomic_DNA"/>
</dbReference>
<evidence type="ECO:0000256" key="8">
    <source>
        <dbReference type="ARBA" id="ARBA00033408"/>
    </source>
</evidence>
<dbReference type="RefSeq" id="WP_350259058.1">
    <property type="nucleotide sequence ID" value="NZ_CP138335.1"/>
</dbReference>
<dbReference type="GO" id="GO:0005524">
    <property type="term" value="F:ATP binding"/>
    <property type="evidence" value="ECO:0007669"/>
    <property type="project" value="UniProtKB-KW"/>
</dbReference>
<dbReference type="PIRSF" id="PIRSF003128">
    <property type="entry name" value="RecN"/>
    <property type="match status" value="1"/>
</dbReference>
<dbReference type="GO" id="GO:0006281">
    <property type="term" value="P:DNA repair"/>
    <property type="evidence" value="ECO:0007669"/>
    <property type="project" value="UniProtKB-KW"/>
</dbReference>
<evidence type="ECO:0000256" key="7">
    <source>
        <dbReference type="ARBA" id="ARBA00023204"/>
    </source>
</evidence>
<evidence type="ECO:0000256" key="3">
    <source>
        <dbReference type="ARBA" id="ARBA00021315"/>
    </source>
</evidence>
<comment type="similarity">
    <text evidence="2 9">Belongs to the RecN family.</text>
</comment>
<dbReference type="GO" id="GO:0006310">
    <property type="term" value="P:DNA recombination"/>
    <property type="evidence" value="ECO:0007669"/>
    <property type="project" value="InterPro"/>
</dbReference>
<dbReference type="GO" id="GO:0043590">
    <property type="term" value="C:bacterial nucleoid"/>
    <property type="evidence" value="ECO:0007669"/>
    <property type="project" value="TreeGrafter"/>
</dbReference>
<keyword evidence="6" id="KW-0067">ATP-binding</keyword>
<feature type="domain" description="RecF/RecN/SMC N-terminal" evidence="11">
    <location>
        <begin position="2"/>
        <end position="507"/>
    </location>
</feature>
<dbReference type="GO" id="GO:0009432">
    <property type="term" value="P:SOS response"/>
    <property type="evidence" value="ECO:0007669"/>
    <property type="project" value="TreeGrafter"/>
</dbReference>
<protein>
    <recommendedName>
        <fullName evidence="3 9">DNA repair protein RecN</fullName>
    </recommendedName>
    <alternativeName>
        <fullName evidence="8 9">Recombination protein N</fullName>
    </alternativeName>
</protein>
<dbReference type="PANTHER" id="PTHR11059:SF0">
    <property type="entry name" value="DNA REPAIR PROTEIN RECN"/>
    <property type="match status" value="1"/>
</dbReference>
<accession>A0AAU7V984</accession>
<keyword evidence="4" id="KW-0547">Nucleotide-binding</keyword>